<dbReference type="Gene3D" id="3.40.630.30">
    <property type="match status" value="1"/>
</dbReference>
<dbReference type="HOGENOM" id="CLU_071764_0_0_2"/>
<evidence type="ECO:0000256" key="3">
    <source>
        <dbReference type="ARBA" id="ARBA00022960"/>
    </source>
</evidence>
<reference evidence="8 9" key="2">
    <citation type="journal article" date="2011" name="Stand. Genomic Sci.">
        <title>Complete genome sequence of Ferroglobus placidus AEDII12DO.</title>
        <authorList>
            <person name="Anderson I."/>
            <person name="Risso C."/>
            <person name="Holmes D."/>
            <person name="Lucas S."/>
            <person name="Copeland A."/>
            <person name="Lapidus A."/>
            <person name="Cheng J.F."/>
            <person name="Bruce D."/>
            <person name="Goodwin L."/>
            <person name="Pitluck S."/>
            <person name="Saunders E."/>
            <person name="Brettin T."/>
            <person name="Detter J.C."/>
            <person name="Han C."/>
            <person name="Tapia R."/>
            <person name="Larimer F."/>
            <person name="Land M."/>
            <person name="Hauser L."/>
            <person name="Woyke T."/>
            <person name="Lovley D."/>
            <person name="Kyrpides N."/>
            <person name="Ivanova N."/>
        </authorList>
    </citation>
    <scope>NUCLEOTIDE SEQUENCE [LARGE SCALE GENOMIC DNA]</scope>
    <source>
        <strain evidence="9">DSM 10642 / AEDII12DO</strain>
    </source>
</reference>
<dbReference type="GO" id="GO:0071555">
    <property type="term" value="P:cell wall organization"/>
    <property type="evidence" value="ECO:0007669"/>
    <property type="project" value="UniProtKB-KW"/>
</dbReference>
<keyword evidence="9" id="KW-1185">Reference proteome</keyword>
<organism evidence="8 9">
    <name type="scientific">Ferroglobus placidus (strain DSM 10642 / AEDII12DO)</name>
    <dbReference type="NCBI Taxonomy" id="589924"/>
    <lineage>
        <taxon>Archaea</taxon>
        <taxon>Methanobacteriati</taxon>
        <taxon>Methanobacteriota</taxon>
        <taxon>Archaeoglobi</taxon>
        <taxon>Archaeoglobales</taxon>
        <taxon>Archaeoglobaceae</taxon>
        <taxon>Ferroglobus</taxon>
    </lineage>
</organism>
<protein>
    <recommendedName>
        <fullName evidence="7">BioF2-like acetyltransferase domain-containing protein</fullName>
    </recommendedName>
</protein>
<dbReference type="PROSITE" id="PS51191">
    <property type="entry name" value="FEMABX"/>
    <property type="match status" value="1"/>
</dbReference>
<dbReference type="InterPro" id="IPR003447">
    <property type="entry name" value="FEMABX"/>
</dbReference>
<keyword evidence="6" id="KW-0961">Cell wall biogenesis/degradation</keyword>
<evidence type="ECO:0000256" key="4">
    <source>
        <dbReference type="ARBA" id="ARBA00022984"/>
    </source>
</evidence>
<name>D3RZZ0_FERPA</name>
<evidence type="ECO:0000256" key="2">
    <source>
        <dbReference type="ARBA" id="ARBA00022679"/>
    </source>
</evidence>
<evidence type="ECO:0000256" key="1">
    <source>
        <dbReference type="ARBA" id="ARBA00009943"/>
    </source>
</evidence>
<dbReference type="eggNOG" id="arCOG03320">
    <property type="taxonomic scope" value="Archaea"/>
</dbReference>
<keyword evidence="4" id="KW-0573">Peptidoglycan synthesis</keyword>
<dbReference type="RefSeq" id="WP_012966392.1">
    <property type="nucleotide sequence ID" value="NC_013849.1"/>
</dbReference>
<evidence type="ECO:0000256" key="5">
    <source>
        <dbReference type="ARBA" id="ARBA00023315"/>
    </source>
</evidence>
<dbReference type="SUPFAM" id="SSF55729">
    <property type="entry name" value="Acyl-CoA N-acyltransferases (Nat)"/>
    <property type="match status" value="2"/>
</dbReference>
<evidence type="ECO:0000313" key="8">
    <source>
        <dbReference type="EMBL" id="ADC66053.1"/>
    </source>
</evidence>
<dbReference type="PaxDb" id="589924-Ferp_1913"/>
<comment type="similarity">
    <text evidence="1">Belongs to the FemABX family.</text>
</comment>
<keyword evidence="5" id="KW-0012">Acyltransferase</keyword>
<proteinExistence type="inferred from homology"/>
<dbReference type="GO" id="GO:0008360">
    <property type="term" value="P:regulation of cell shape"/>
    <property type="evidence" value="ECO:0007669"/>
    <property type="project" value="UniProtKB-KW"/>
</dbReference>
<dbReference type="InterPro" id="IPR016181">
    <property type="entry name" value="Acyl_CoA_acyltransferase"/>
</dbReference>
<dbReference type="STRING" id="589924.Ferp_1913"/>
<evidence type="ECO:0000256" key="6">
    <source>
        <dbReference type="ARBA" id="ARBA00023316"/>
    </source>
</evidence>
<evidence type="ECO:0000313" key="9">
    <source>
        <dbReference type="Proteomes" id="UP000002613"/>
    </source>
</evidence>
<feature type="domain" description="BioF2-like acetyltransferase" evidence="7">
    <location>
        <begin position="166"/>
        <end position="290"/>
    </location>
</feature>
<accession>D3RZZ0</accession>
<dbReference type="PANTHER" id="PTHR36174">
    <property type="entry name" value="LIPID II:GLYCINE GLYCYLTRANSFERASE"/>
    <property type="match status" value="1"/>
</dbReference>
<dbReference type="InterPro" id="IPR050644">
    <property type="entry name" value="PG_Glycine_Bridge_Synth"/>
</dbReference>
<dbReference type="Proteomes" id="UP000002613">
    <property type="component" value="Chromosome"/>
</dbReference>
<dbReference type="GO" id="GO:0044038">
    <property type="term" value="P:cell wall macromolecule biosynthetic process"/>
    <property type="evidence" value="ECO:0007669"/>
    <property type="project" value="InterPro"/>
</dbReference>
<gene>
    <name evidence="8" type="ordered locus">Ferp_1913</name>
</gene>
<reference evidence="9" key="1">
    <citation type="submission" date="2010-02" db="EMBL/GenBank/DDBJ databases">
        <title>Complete sequence of Ferroglobus placidus DSM 10642.</title>
        <authorList>
            <consortium name="US DOE Joint Genome Institute"/>
            <person name="Lucas S."/>
            <person name="Copeland A."/>
            <person name="Lapidus A."/>
            <person name="Cheng J.-F."/>
            <person name="Bruce D."/>
            <person name="Goodwin L."/>
            <person name="Pitluck S."/>
            <person name="Saunders E."/>
            <person name="Brettin T."/>
            <person name="Detter J.C."/>
            <person name="Han C."/>
            <person name="Tapia R."/>
            <person name="Larimer F."/>
            <person name="Land M."/>
            <person name="Hauser L."/>
            <person name="Kyrpides N."/>
            <person name="Ivanova N."/>
            <person name="Holmes D."/>
            <person name="Lovley D."/>
            <person name="Kyrpides N."/>
            <person name="Anderson I.J."/>
            <person name="Woyke T."/>
        </authorList>
    </citation>
    <scope>NUCLEOTIDE SEQUENCE [LARGE SCALE GENOMIC DNA]</scope>
    <source>
        <strain evidence="9">DSM 10642 / AEDII12DO</strain>
    </source>
</reference>
<keyword evidence="2" id="KW-0808">Transferase</keyword>
<dbReference type="PANTHER" id="PTHR36174:SF1">
    <property type="entry name" value="LIPID II:GLYCINE GLYCYLTRANSFERASE"/>
    <property type="match status" value="1"/>
</dbReference>
<dbReference type="OrthoDB" id="140543at2157"/>
<sequence>MSEYLAEIVNEEEWDELVNKADYTTIFHEWGWLKAAENYSKAKLYPLVVKKNSTPVAIFPIFLTRRFGLTLAFSPPPKVIMVYLGPALISYEKLKQSKKETILIESVKAVDTFLKGLGADYVRIRTPPFLLDSRPFNWCGYSVTPQYTYVLSLKRDLTKIWDDLDRSLRRSVEKSKQRGVSIRDGDFEDLEFVRLNMKRRFEEMGVKLPEDYYESYFKEIFEKYYPEKLRIFVAEYSGDVVGGIVLLCHKDRVSYWFGMSKTSIKGVYPNDVLQWEAIKWSWKSGFKFYEEIDAGDDQRLRHYKAKFNPELVPWYSTSKNLSILGKVGNTVYSSLKKLRGGL</sequence>
<keyword evidence="3" id="KW-0133">Cell shape</keyword>
<dbReference type="InterPro" id="IPR038740">
    <property type="entry name" value="BioF2-like_GNAT_dom"/>
</dbReference>
<dbReference type="GeneID" id="8779444"/>
<dbReference type="EMBL" id="CP001899">
    <property type="protein sequence ID" value="ADC66053.1"/>
    <property type="molecule type" value="Genomic_DNA"/>
</dbReference>
<evidence type="ECO:0000259" key="7">
    <source>
        <dbReference type="Pfam" id="PF13480"/>
    </source>
</evidence>
<dbReference type="Pfam" id="PF13480">
    <property type="entry name" value="Acetyltransf_6"/>
    <property type="match status" value="1"/>
</dbReference>
<dbReference type="GO" id="GO:0016755">
    <property type="term" value="F:aminoacyltransferase activity"/>
    <property type="evidence" value="ECO:0007669"/>
    <property type="project" value="InterPro"/>
</dbReference>
<dbReference type="AlphaFoldDB" id="D3RZZ0"/>
<dbReference type="KEGG" id="fpl:Ferp_1913"/>